<keyword evidence="1 2" id="KW-0808">Transferase</keyword>
<dbReference type="SUPFAM" id="SSF53067">
    <property type="entry name" value="Actin-like ATPase domain"/>
    <property type="match status" value="1"/>
</dbReference>
<keyword evidence="1" id="KW-0119">Carbohydrate metabolism</keyword>
<comment type="similarity">
    <text evidence="1">Belongs to the anhydro-N-acetylmuramic acid kinase family.</text>
</comment>
<accession>A0A6B0YX16</accession>
<dbReference type="GO" id="GO:0006040">
    <property type="term" value="P:amino sugar metabolic process"/>
    <property type="evidence" value="ECO:0007669"/>
    <property type="project" value="InterPro"/>
</dbReference>
<dbReference type="UniPathway" id="UPA00343"/>
<keyword evidence="1" id="KW-0547">Nucleotide-binding</keyword>
<dbReference type="PANTHER" id="PTHR30605:SF0">
    <property type="entry name" value="ANHYDRO-N-ACETYLMURAMIC ACID KINASE"/>
    <property type="match status" value="1"/>
</dbReference>
<dbReference type="EC" id="2.7.1.170" evidence="1"/>
<keyword evidence="1 2" id="KW-0418">Kinase</keyword>
<proteinExistence type="inferred from homology"/>
<keyword evidence="1" id="KW-0067">ATP-binding</keyword>
<sequence>MRVVGLMSGTSADGIDAVLAEIKGTDGPPQMRQLAFETVPWPPRERDLIGILIAGHGGTHAVSQAGFLLGEQFAKAVLRVVKASGLGIEEVDLIGSHGQTVWHEVAEDGAVHSTLQIGEAAVIAERTGITTVADYRVAGVAAGGQGAPLIPIFDRLFLKPPVSLGGCRAVQNIGGIGNVTFLPPAGSDASIQAFDTGPGNVLIDWAAARATEGALRFDKDGELAARGRCDDKLVERWLEHPYFQQPPPKSTGRELFSSGLAERYRLEAAEAGLSMADFTATVTELTAASIGESYRRFAPLPVKEVVVCGGGARNPVLMDRIESQVALRCGRDVSLLRYGDMEDAPGDEESKEALGFALLAWLTVHGEGGNVPETTGARAVRVLGKISPGRNYRRLMAGL</sequence>
<name>A0A6B0YX16_9CHLR</name>
<gene>
    <name evidence="1" type="primary">anmK</name>
    <name evidence="2" type="ORF">F4Y42_10940</name>
</gene>
<protein>
    <recommendedName>
        <fullName evidence="1">Anhydro-N-acetylmuramic acid kinase</fullName>
        <ecNumber evidence="1">2.7.1.170</ecNumber>
    </recommendedName>
    <alternativeName>
        <fullName evidence="1">AnhMurNAc kinase</fullName>
    </alternativeName>
</protein>
<comment type="pathway">
    <text evidence="1">Amino-sugar metabolism; 1,6-anhydro-N-acetylmuramate degradation.</text>
</comment>
<dbReference type="HAMAP" id="MF_01270">
    <property type="entry name" value="AnhMurNAc_kinase"/>
    <property type="match status" value="1"/>
</dbReference>
<dbReference type="Pfam" id="PF03702">
    <property type="entry name" value="AnmK"/>
    <property type="match status" value="1"/>
</dbReference>
<dbReference type="InterPro" id="IPR005338">
    <property type="entry name" value="Anhydro_N_Ac-Mur_kinase"/>
</dbReference>
<comment type="pathway">
    <text evidence="1">Cell wall biogenesis; peptidoglycan recycling.</text>
</comment>
<dbReference type="Gene3D" id="3.30.420.40">
    <property type="match status" value="2"/>
</dbReference>
<evidence type="ECO:0000256" key="1">
    <source>
        <dbReference type="HAMAP-Rule" id="MF_01270"/>
    </source>
</evidence>
<reference evidence="2" key="1">
    <citation type="submission" date="2019-09" db="EMBL/GenBank/DDBJ databases">
        <title>Characterisation of the sponge microbiome using genome-centric metagenomics.</title>
        <authorList>
            <person name="Engelberts J.P."/>
            <person name="Robbins S.J."/>
            <person name="De Goeij J.M."/>
            <person name="Aranda M."/>
            <person name="Bell S.C."/>
            <person name="Webster N.S."/>
        </authorList>
    </citation>
    <scope>NUCLEOTIDE SEQUENCE</scope>
    <source>
        <strain evidence="2">SB0664_bin_27</strain>
    </source>
</reference>
<feature type="binding site" evidence="1">
    <location>
        <begin position="9"/>
        <end position="16"/>
    </location>
    <ligand>
        <name>ATP</name>
        <dbReference type="ChEBI" id="CHEBI:30616"/>
    </ligand>
</feature>
<evidence type="ECO:0000313" key="2">
    <source>
        <dbReference type="EMBL" id="MXY93948.1"/>
    </source>
</evidence>
<dbReference type="NCBIfam" id="NF007148">
    <property type="entry name" value="PRK09585.3-2"/>
    <property type="match status" value="1"/>
</dbReference>
<comment type="caution">
    <text evidence="2">The sequence shown here is derived from an EMBL/GenBank/DDBJ whole genome shotgun (WGS) entry which is preliminary data.</text>
</comment>
<dbReference type="AlphaFoldDB" id="A0A6B0YX16"/>
<dbReference type="GO" id="GO:0005524">
    <property type="term" value="F:ATP binding"/>
    <property type="evidence" value="ECO:0007669"/>
    <property type="project" value="UniProtKB-UniRule"/>
</dbReference>
<dbReference type="PANTHER" id="PTHR30605">
    <property type="entry name" value="ANHYDRO-N-ACETYLMURAMIC ACID KINASE"/>
    <property type="match status" value="1"/>
</dbReference>
<dbReference type="GO" id="GO:0016773">
    <property type="term" value="F:phosphotransferase activity, alcohol group as acceptor"/>
    <property type="evidence" value="ECO:0007669"/>
    <property type="project" value="UniProtKB-UniRule"/>
</dbReference>
<dbReference type="InterPro" id="IPR043129">
    <property type="entry name" value="ATPase_NBD"/>
</dbReference>
<comment type="catalytic activity">
    <reaction evidence="1">
        <text>1,6-anhydro-N-acetyl-beta-muramate + ATP + H2O = N-acetyl-D-muramate 6-phosphate + ADP + H(+)</text>
        <dbReference type="Rhea" id="RHEA:24952"/>
        <dbReference type="ChEBI" id="CHEBI:15377"/>
        <dbReference type="ChEBI" id="CHEBI:15378"/>
        <dbReference type="ChEBI" id="CHEBI:30616"/>
        <dbReference type="ChEBI" id="CHEBI:58690"/>
        <dbReference type="ChEBI" id="CHEBI:58722"/>
        <dbReference type="ChEBI" id="CHEBI:456216"/>
        <dbReference type="EC" id="2.7.1.170"/>
    </reaction>
</comment>
<comment type="function">
    <text evidence="1">Catalyzes the specific phosphorylation of 1,6-anhydro-N-acetylmuramic acid (anhMurNAc) with the simultaneous cleavage of the 1,6-anhydro ring, generating MurNAc-6-P. Is required for the utilization of anhMurNAc either imported from the medium or derived from its own cell wall murein, and thus plays a role in cell wall recycling.</text>
</comment>
<dbReference type="GO" id="GO:0016301">
    <property type="term" value="F:kinase activity"/>
    <property type="evidence" value="ECO:0007669"/>
    <property type="project" value="UniProtKB-KW"/>
</dbReference>
<dbReference type="GO" id="GO:0009254">
    <property type="term" value="P:peptidoglycan turnover"/>
    <property type="evidence" value="ECO:0007669"/>
    <property type="project" value="UniProtKB-UniRule"/>
</dbReference>
<dbReference type="CDD" id="cd24050">
    <property type="entry name" value="ASKHA_NBD_ANMK"/>
    <property type="match status" value="1"/>
</dbReference>
<dbReference type="EMBL" id="VXRG01000090">
    <property type="protein sequence ID" value="MXY93948.1"/>
    <property type="molecule type" value="Genomic_DNA"/>
</dbReference>
<organism evidence="2">
    <name type="scientific">Caldilineaceae bacterium SB0664_bin_27</name>
    <dbReference type="NCBI Taxonomy" id="2605260"/>
    <lineage>
        <taxon>Bacteria</taxon>
        <taxon>Bacillati</taxon>
        <taxon>Chloroflexota</taxon>
        <taxon>Caldilineae</taxon>
        <taxon>Caldilineales</taxon>
        <taxon>Caldilineaceae</taxon>
    </lineage>
</organism>
<dbReference type="GO" id="GO:0097175">
    <property type="term" value="P:1,6-anhydro-N-acetyl-beta-muramic acid catabolic process"/>
    <property type="evidence" value="ECO:0007669"/>
    <property type="project" value="UniProtKB-UniRule"/>
</dbReference>
<dbReference type="UniPathway" id="UPA00544"/>